<dbReference type="EMBL" id="CM042014">
    <property type="protein sequence ID" value="KAI3722760.1"/>
    <property type="molecule type" value="Genomic_DNA"/>
</dbReference>
<comment type="caution">
    <text evidence="1">The sequence shown here is derived from an EMBL/GenBank/DDBJ whole genome shotgun (WGS) entry which is preliminary data.</text>
</comment>
<organism evidence="1 2">
    <name type="scientific">Cichorium intybus</name>
    <name type="common">Chicory</name>
    <dbReference type="NCBI Taxonomy" id="13427"/>
    <lineage>
        <taxon>Eukaryota</taxon>
        <taxon>Viridiplantae</taxon>
        <taxon>Streptophyta</taxon>
        <taxon>Embryophyta</taxon>
        <taxon>Tracheophyta</taxon>
        <taxon>Spermatophyta</taxon>
        <taxon>Magnoliopsida</taxon>
        <taxon>eudicotyledons</taxon>
        <taxon>Gunneridae</taxon>
        <taxon>Pentapetalae</taxon>
        <taxon>asterids</taxon>
        <taxon>campanulids</taxon>
        <taxon>Asterales</taxon>
        <taxon>Asteraceae</taxon>
        <taxon>Cichorioideae</taxon>
        <taxon>Cichorieae</taxon>
        <taxon>Cichoriinae</taxon>
        <taxon>Cichorium</taxon>
    </lineage>
</organism>
<sequence>MVIVKSFHTIVAPAIFLDTIAPSDSSGDGREPLLCFERYGEMVVAVLIESPCSAIESQSGRRRKAIKDWFFVNIDQEACIARRTTSKLVGASRTVIKGWNRCAASSNGNNEWDLCMYQFYG</sequence>
<gene>
    <name evidence="1" type="ORF">L2E82_33838</name>
</gene>
<protein>
    <submittedName>
        <fullName evidence="1">Uncharacterized protein</fullName>
    </submittedName>
</protein>
<name>A0ACB9BL61_CICIN</name>
<reference evidence="1 2" key="2">
    <citation type="journal article" date="2022" name="Mol. Ecol. Resour.">
        <title>The genomes of chicory, endive, great burdock and yacon provide insights into Asteraceae paleo-polyploidization history and plant inulin production.</title>
        <authorList>
            <person name="Fan W."/>
            <person name="Wang S."/>
            <person name="Wang H."/>
            <person name="Wang A."/>
            <person name="Jiang F."/>
            <person name="Liu H."/>
            <person name="Zhao H."/>
            <person name="Xu D."/>
            <person name="Zhang Y."/>
        </authorList>
    </citation>
    <scope>NUCLEOTIDE SEQUENCE [LARGE SCALE GENOMIC DNA]</scope>
    <source>
        <strain evidence="2">cv. Punajuju</strain>
        <tissue evidence="1">Leaves</tissue>
    </source>
</reference>
<accession>A0ACB9BL61</accession>
<evidence type="ECO:0000313" key="2">
    <source>
        <dbReference type="Proteomes" id="UP001055811"/>
    </source>
</evidence>
<keyword evidence="2" id="KW-1185">Reference proteome</keyword>
<reference evidence="2" key="1">
    <citation type="journal article" date="2022" name="Mol. Ecol. Resour.">
        <title>The genomes of chicory, endive, great burdock and yacon provide insights into Asteraceae palaeo-polyploidization history and plant inulin production.</title>
        <authorList>
            <person name="Fan W."/>
            <person name="Wang S."/>
            <person name="Wang H."/>
            <person name="Wang A."/>
            <person name="Jiang F."/>
            <person name="Liu H."/>
            <person name="Zhao H."/>
            <person name="Xu D."/>
            <person name="Zhang Y."/>
        </authorList>
    </citation>
    <scope>NUCLEOTIDE SEQUENCE [LARGE SCALE GENOMIC DNA]</scope>
    <source>
        <strain evidence="2">cv. Punajuju</strain>
    </source>
</reference>
<proteinExistence type="predicted"/>
<dbReference type="Proteomes" id="UP001055811">
    <property type="component" value="Linkage Group LG06"/>
</dbReference>
<evidence type="ECO:0000313" key="1">
    <source>
        <dbReference type="EMBL" id="KAI3722760.1"/>
    </source>
</evidence>